<keyword evidence="2" id="KW-1185">Reference proteome</keyword>
<evidence type="ECO:0000313" key="1">
    <source>
        <dbReference type="EMBL" id="GHO82441.1"/>
    </source>
</evidence>
<accession>A0ABQ3VB53</accession>
<dbReference type="EMBL" id="BNJJ01000001">
    <property type="protein sequence ID" value="GHO82441.1"/>
    <property type="molecule type" value="Genomic_DNA"/>
</dbReference>
<dbReference type="InterPro" id="IPR016181">
    <property type="entry name" value="Acyl_CoA_acyltransferase"/>
</dbReference>
<evidence type="ECO:0008006" key="3">
    <source>
        <dbReference type="Google" id="ProtNLM"/>
    </source>
</evidence>
<dbReference type="Gene3D" id="3.40.630.30">
    <property type="match status" value="1"/>
</dbReference>
<sequence length="71" mass="8091">MMLAHLETRAAALGYQTLQLDTTTLQVAAQQLYRKNGFTQREKTETIQGLTVLFFEKNLLPNYQFASYSSS</sequence>
<gene>
    <name evidence="1" type="ORF">KSZ_04470</name>
</gene>
<dbReference type="RefSeq" id="WP_201360109.1">
    <property type="nucleotide sequence ID" value="NZ_BNJJ01000001.1"/>
</dbReference>
<reference evidence="1 2" key="1">
    <citation type="journal article" date="2021" name="Int. J. Syst. Evol. Microbiol.">
        <title>Reticulibacter mediterranei gen. nov., sp. nov., within the new family Reticulibacteraceae fam. nov., and Ktedonospora formicarum gen. nov., sp. nov., Ktedonobacter robiniae sp. nov., Dictyobacter formicarum sp. nov. and Dictyobacter arantiisoli sp. nov., belonging to the class Ktedonobacteria.</title>
        <authorList>
            <person name="Yabe S."/>
            <person name="Zheng Y."/>
            <person name="Wang C.M."/>
            <person name="Sakai Y."/>
            <person name="Abe K."/>
            <person name="Yokota A."/>
            <person name="Donadio S."/>
            <person name="Cavaletti L."/>
            <person name="Monciardini P."/>
        </authorList>
    </citation>
    <scope>NUCLEOTIDE SEQUENCE [LARGE SCALE GENOMIC DNA]</scope>
    <source>
        <strain evidence="1 2">SOSP1-9</strain>
    </source>
</reference>
<comment type="caution">
    <text evidence="1">The sequence shown here is derived from an EMBL/GenBank/DDBJ whole genome shotgun (WGS) entry which is preliminary data.</text>
</comment>
<dbReference type="Proteomes" id="UP000635565">
    <property type="component" value="Unassembled WGS sequence"/>
</dbReference>
<protein>
    <recommendedName>
        <fullName evidence="3">N-acetyltransferase domain-containing protein</fullName>
    </recommendedName>
</protein>
<name>A0ABQ3VB53_9CHLR</name>
<evidence type="ECO:0000313" key="2">
    <source>
        <dbReference type="Proteomes" id="UP000635565"/>
    </source>
</evidence>
<dbReference type="SUPFAM" id="SSF55729">
    <property type="entry name" value="Acyl-CoA N-acyltransferases (Nat)"/>
    <property type="match status" value="1"/>
</dbReference>
<proteinExistence type="predicted"/>
<organism evidence="1 2">
    <name type="scientific">Dictyobacter formicarum</name>
    <dbReference type="NCBI Taxonomy" id="2778368"/>
    <lineage>
        <taxon>Bacteria</taxon>
        <taxon>Bacillati</taxon>
        <taxon>Chloroflexota</taxon>
        <taxon>Ktedonobacteria</taxon>
        <taxon>Ktedonobacterales</taxon>
        <taxon>Dictyobacteraceae</taxon>
        <taxon>Dictyobacter</taxon>
    </lineage>
</organism>